<organism evidence="3 4">
    <name type="scientific">Dermatophagoides farinae</name>
    <name type="common">American house dust mite</name>
    <dbReference type="NCBI Taxonomy" id="6954"/>
    <lineage>
        <taxon>Eukaryota</taxon>
        <taxon>Metazoa</taxon>
        <taxon>Ecdysozoa</taxon>
        <taxon>Arthropoda</taxon>
        <taxon>Chelicerata</taxon>
        <taxon>Arachnida</taxon>
        <taxon>Acari</taxon>
        <taxon>Acariformes</taxon>
        <taxon>Sarcoptiformes</taxon>
        <taxon>Astigmata</taxon>
        <taxon>Psoroptidia</taxon>
        <taxon>Analgoidea</taxon>
        <taxon>Pyroglyphidae</taxon>
        <taxon>Dermatophagoidinae</taxon>
        <taxon>Dermatophagoides</taxon>
    </lineage>
</organism>
<evidence type="ECO:0000256" key="1">
    <source>
        <dbReference type="SAM" id="MobiDB-lite"/>
    </source>
</evidence>
<gene>
    <name evidence="3" type="primary">GLRA3_6</name>
    <name evidence="3" type="ORF">DERF_011774</name>
</gene>
<keyword evidence="2" id="KW-0812">Transmembrane</keyword>
<dbReference type="EMBL" id="ASGP02000005">
    <property type="protein sequence ID" value="KAH9507071.1"/>
    <property type="molecule type" value="Genomic_DNA"/>
</dbReference>
<keyword evidence="4" id="KW-1185">Reference proteome</keyword>
<evidence type="ECO:0000313" key="3">
    <source>
        <dbReference type="EMBL" id="KAH9507071.1"/>
    </source>
</evidence>
<evidence type="ECO:0000313" key="4">
    <source>
        <dbReference type="Proteomes" id="UP000790347"/>
    </source>
</evidence>
<protein>
    <submittedName>
        <fullName evidence="3">Glycine receptor subunit alpha-3</fullName>
    </submittedName>
</protein>
<reference evidence="3" key="2">
    <citation type="journal article" date="2022" name="Res Sq">
        <title>Comparative Genomics Reveals Insights into the Divergent Evolution of Astigmatic Mites and Household Pest Adaptations.</title>
        <authorList>
            <person name="Xiong Q."/>
            <person name="Wan A.T.-Y."/>
            <person name="Liu X.-Y."/>
            <person name="Fung C.S.-H."/>
            <person name="Xiao X."/>
            <person name="Malainual N."/>
            <person name="Hou J."/>
            <person name="Wang L."/>
            <person name="Wang M."/>
            <person name="Yang K."/>
            <person name="Cui Y."/>
            <person name="Leung E."/>
            <person name="Nong W."/>
            <person name="Shin S.-K."/>
            <person name="Au S."/>
            <person name="Jeong K.Y."/>
            <person name="Chew F.T."/>
            <person name="Hui J."/>
            <person name="Leung T.F."/>
            <person name="Tungtrongchitr A."/>
            <person name="Zhong N."/>
            <person name="Liu Z."/>
            <person name="Tsui S."/>
        </authorList>
    </citation>
    <scope>NUCLEOTIDE SEQUENCE</scope>
    <source>
        <strain evidence="3">Derf</strain>
        <tissue evidence="3">Whole organism</tissue>
    </source>
</reference>
<keyword evidence="3" id="KW-0675">Receptor</keyword>
<dbReference type="AlphaFoldDB" id="A0A922L3E8"/>
<proteinExistence type="predicted"/>
<evidence type="ECO:0000256" key="2">
    <source>
        <dbReference type="SAM" id="Phobius"/>
    </source>
</evidence>
<comment type="caution">
    <text evidence="3">The sequence shown here is derived from an EMBL/GenBank/DDBJ whole genome shotgun (WGS) entry which is preliminary data.</text>
</comment>
<dbReference type="Proteomes" id="UP000790347">
    <property type="component" value="Unassembled WGS sequence"/>
</dbReference>
<keyword evidence="2" id="KW-0472">Membrane</keyword>
<feature type="transmembrane region" description="Helical" evidence="2">
    <location>
        <begin position="76"/>
        <end position="96"/>
    </location>
</feature>
<accession>A0A922L3E8</accession>
<keyword evidence="2" id="KW-1133">Transmembrane helix</keyword>
<feature type="region of interest" description="Disordered" evidence="1">
    <location>
        <begin position="1"/>
        <end position="48"/>
    </location>
</feature>
<reference evidence="3" key="1">
    <citation type="submission" date="2013-05" db="EMBL/GenBank/DDBJ databases">
        <authorList>
            <person name="Yim A.K.Y."/>
            <person name="Chan T.F."/>
            <person name="Ji K.M."/>
            <person name="Liu X.Y."/>
            <person name="Zhou J.W."/>
            <person name="Li R.Q."/>
            <person name="Yang K.Y."/>
            <person name="Li J."/>
            <person name="Li M."/>
            <person name="Law P.T.W."/>
            <person name="Wu Y.L."/>
            <person name="Cai Z.L."/>
            <person name="Qin H."/>
            <person name="Bao Y."/>
            <person name="Leung R.K.K."/>
            <person name="Ng P.K.S."/>
            <person name="Zou J."/>
            <person name="Zhong X.J."/>
            <person name="Ran P.X."/>
            <person name="Zhong N.S."/>
            <person name="Liu Z.G."/>
            <person name="Tsui S.K.W."/>
        </authorList>
    </citation>
    <scope>NUCLEOTIDE SEQUENCE</scope>
    <source>
        <strain evidence="3">Derf</strain>
        <tissue evidence="3">Whole organism</tissue>
    </source>
</reference>
<feature type="compositionally biased region" description="Polar residues" evidence="1">
    <location>
        <begin position="1"/>
        <end position="15"/>
    </location>
</feature>
<sequence length="169" mass="19601">MNHQQQKQYSINCYRQQQQQQQQKHFNNDDDDGVNEHYHHHHQSAKKLSPIINRYQSSSSIFPSLNYFNDNNNNNFLVIHSIFIIFSLLLLLIIYVPNVQSQADIRQVEKQILDQIIGQGYDTKNGQRYDSRIRPSGTNQTLTKDGPANVTINILIRSISSIDDVTMVS</sequence>
<name>A0A922L3E8_DERFA</name>